<keyword evidence="1" id="KW-0472">Membrane</keyword>
<organism evidence="2 3">
    <name type="scientific">Paenibacillus vini</name>
    <dbReference type="NCBI Taxonomy" id="1476024"/>
    <lineage>
        <taxon>Bacteria</taxon>
        <taxon>Bacillati</taxon>
        <taxon>Bacillota</taxon>
        <taxon>Bacilli</taxon>
        <taxon>Bacillales</taxon>
        <taxon>Paenibacillaceae</taxon>
        <taxon>Paenibacillus</taxon>
    </lineage>
</organism>
<comment type="caution">
    <text evidence="2">The sequence shown here is derived from an EMBL/GenBank/DDBJ whole genome shotgun (WGS) entry which is preliminary data.</text>
</comment>
<protein>
    <submittedName>
        <fullName evidence="2">Uncharacterized protein</fullName>
    </submittedName>
</protein>
<dbReference type="Proteomes" id="UP000679992">
    <property type="component" value="Unassembled WGS sequence"/>
</dbReference>
<name>A0ABQ4ME05_9BACL</name>
<gene>
    <name evidence="2" type="ORF">J42TS3_32480</name>
</gene>
<proteinExistence type="predicted"/>
<evidence type="ECO:0000313" key="2">
    <source>
        <dbReference type="EMBL" id="GIP54213.1"/>
    </source>
</evidence>
<sequence length="63" mass="6866">MTKSKNSGYLINLAGMILIVATILLRRSDVHVSDFLMGLMNGAGIGLILLGLFQYGRKRSKAQ</sequence>
<feature type="transmembrane region" description="Helical" evidence="1">
    <location>
        <begin position="37"/>
        <end position="55"/>
    </location>
</feature>
<evidence type="ECO:0000313" key="3">
    <source>
        <dbReference type="Proteomes" id="UP000679992"/>
    </source>
</evidence>
<reference evidence="2 3" key="1">
    <citation type="submission" date="2021-03" db="EMBL/GenBank/DDBJ databases">
        <title>Antimicrobial resistance genes in bacteria isolated from Japanese honey, and their potential for conferring macrolide and lincosamide resistance in the American foulbrood pathogen Paenibacillus larvae.</title>
        <authorList>
            <person name="Okamoto M."/>
            <person name="Kumagai M."/>
            <person name="Kanamori H."/>
            <person name="Takamatsu D."/>
        </authorList>
    </citation>
    <scope>NUCLEOTIDE SEQUENCE [LARGE SCALE GENOMIC DNA]</scope>
    <source>
        <strain evidence="2 3">J42TS3</strain>
    </source>
</reference>
<keyword evidence="3" id="KW-1185">Reference proteome</keyword>
<feature type="transmembrane region" description="Helical" evidence="1">
    <location>
        <begin position="7"/>
        <end position="25"/>
    </location>
</feature>
<evidence type="ECO:0000256" key="1">
    <source>
        <dbReference type="SAM" id="Phobius"/>
    </source>
</evidence>
<dbReference type="EMBL" id="BOSL01000010">
    <property type="protein sequence ID" value="GIP54213.1"/>
    <property type="molecule type" value="Genomic_DNA"/>
</dbReference>
<accession>A0ABQ4ME05</accession>
<keyword evidence="1" id="KW-0812">Transmembrane</keyword>
<keyword evidence="1" id="KW-1133">Transmembrane helix</keyword>
<dbReference type="RefSeq" id="WP_213655559.1">
    <property type="nucleotide sequence ID" value="NZ_BOSL01000010.1"/>
</dbReference>